<sequence>MTSPAFRAPSQLGFDVRFSSPTRRAAGLLAVTTIGLSTAVLSVSGVASAADFVPTPGESYSFTSSAPWDAEDTSYDVFGATGLTVPAGYCSVEWDVNAAMGGYSSTADRGVGRSTSGTTVVTAEQQYVFALGEDGGDATLPKAAVLSDTDPAVVLSPAVAGAGGTGGAVGGQPGTGDEDNGWGGGGGGVTKVSLGGTVVVSVKGDMGGATEALPPTGGAGGGADVAPASFVPGAAIADGSRVSGTVFPCDVPVVIEPETPVVTDPGTGNPSDPGTSDPDGEYDEVTGAPTANWVSGVEGGLEFQLWISSLDSENPVTGVEYTLDGGKTWKGVATENLEDFQYSGTITGLESGATYSVSFRFTTKNGVTEASETLTGRTAVPGPLDVKAVAGPASIKVNWSAPASLEDVAGYLVTGAPEGAQSSDGAIECQPASALGTSCAVPAVPGTTYVLAVHSLDADGEPLGSSDWVTVGPVLASSVATSLPTADGTLTSNDADGKVVAGEQITISGKDFLPGSTVDLVVYSTPVKLGTATVLADGTFSATVTLPKDLTNGTHHLVASGVDVNGNPRVLVVEVTVSGGTAVLAFTGFSALPIAGAGALALIAGGGLLVVSRRRQAA</sequence>
<evidence type="ECO:0000313" key="9">
    <source>
        <dbReference type="Proteomes" id="UP000471152"/>
    </source>
</evidence>
<keyword evidence="2" id="KW-0624">Polysaccharide degradation</keyword>
<accession>A0A6P0EZK0</accession>
<evidence type="ECO:0000256" key="2">
    <source>
        <dbReference type="ARBA" id="ARBA00023326"/>
    </source>
</evidence>
<comment type="caution">
    <text evidence="6">The sequence shown here is derived from an EMBL/GenBank/DDBJ whole genome shotgun (WGS) entry which is preliminary data.</text>
</comment>
<name>A0A6P0EZK0_9ACTN</name>
<keyword evidence="1" id="KW-0378">Hydrolase</keyword>
<evidence type="ECO:0000256" key="4">
    <source>
        <dbReference type="SAM" id="Phobius"/>
    </source>
</evidence>
<dbReference type="PROSITE" id="PS50853">
    <property type="entry name" value="FN3"/>
    <property type="match status" value="1"/>
</dbReference>
<evidence type="ECO:0000313" key="7">
    <source>
        <dbReference type="EMBL" id="NEN53263.1"/>
    </source>
</evidence>
<evidence type="ECO:0000313" key="6">
    <source>
        <dbReference type="EMBL" id="NEK96363.1"/>
    </source>
</evidence>
<reference evidence="7 9" key="2">
    <citation type="submission" date="2020-02" db="EMBL/GenBank/DDBJ databases">
        <title>The WGS of Modestobacter muralis DSM 100205.</title>
        <authorList>
            <person name="Jiang Z."/>
        </authorList>
    </citation>
    <scope>NUCLEOTIDE SEQUENCE [LARGE SCALE GENOMIC DNA]</scope>
    <source>
        <strain evidence="7 9">DSM 100205</strain>
    </source>
</reference>
<dbReference type="Gene3D" id="2.60.40.10">
    <property type="entry name" value="Immunoglobulins"/>
    <property type="match status" value="3"/>
</dbReference>
<proteinExistence type="predicted"/>
<protein>
    <submittedName>
        <fullName evidence="6">Fibronectin type III domain-containing protein</fullName>
    </submittedName>
</protein>
<dbReference type="EMBL" id="JAAGWH010000063">
    <property type="protein sequence ID" value="NEK96363.1"/>
    <property type="molecule type" value="Genomic_DNA"/>
</dbReference>
<feature type="compositionally biased region" description="Gly residues" evidence="3">
    <location>
        <begin position="163"/>
        <end position="174"/>
    </location>
</feature>
<keyword evidence="2" id="KW-0119">Carbohydrate metabolism</keyword>
<keyword evidence="8" id="KW-1185">Reference proteome</keyword>
<keyword evidence="4" id="KW-0812">Transmembrane</keyword>
<feature type="region of interest" description="Disordered" evidence="3">
    <location>
        <begin position="257"/>
        <end position="284"/>
    </location>
</feature>
<feature type="domain" description="Fibronectin type-III" evidence="5">
    <location>
        <begin position="380"/>
        <end position="479"/>
    </location>
</feature>
<dbReference type="GO" id="GO:0016798">
    <property type="term" value="F:hydrolase activity, acting on glycosyl bonds"/>
    <property type="evidence" value="ECO:0007669"/>
    <property type="project" value="UniProtKB-KW"/>
</dbReference>
<dbReference type="InterPro" id="IPR013783">
    <property type="entry name" value="Ig-like_fold"/>
</dbReference>
<evidence type="ECO:0000256" key="3">
    <source>
        <dbReference type="SAM" id="MobiDB-lite"/>
    </source>
</evidence>
<keyword evidence="1" id="KW-0326">Glycosidase</keyword>
<reference evidence="6 8" key="1">
    <citation type="submission" date="2020-01" db="EMBL/GenBank/DDBJ databases">
        <title>the WGS Modestobacter muralis CPCC 204518.</title>
        <authorList>
            <person name="Jiang Z."/>
        </authorList>
    </citation>
    <scope>NUCLEOTIDE SEQUENCE [LARGE SCALE GENOMIC DNA]</scope>
    <source>
        <strain evidence="6 8">DSM 100205</strain>
    </source>
</reference>
<dbReference type="InterPro" id="IPR003961">
    <property type="entry name" value="FN3_dom"/>
</dbReference>
<keyword evidence="4" id="KW-0472">Membrane</keyword>
<dbReference type="InterPro" id="IPR036116">
    <property type="entry name" value="FN3_sf"/>
</dbReference>
<dbReference type="SUPFAM" id="SSF49265">
    <property type="entry name" value="Fibronectin type III"/>
    <property type="match status" value="1"/>
</dbReference>
<dbReference type="GO" id="GO:0000272">
    <property type="term" value="P:polysaccharide catabolic process"/>
    <property type="evidence" value="ECO:0007669"/>
    <property type="project" value="UniProtKB-KW"/>
</dbReference>
<organism evidence="6 8">
    <name type="scientific">Modestobacter muralis</name>
    <dbReference type="NCBI Taxonomy" id="1608614"/>
    <lineage>
        <taxon>Bacteria</taxon>
        <taxon>Bacillati</taxon>
        <taxon>Actinomycetota</taxon>
        <taxon>Actinomycetes</taxon>
        <taxon>Geodermatophilales</taxon>
        <taxon>Geodermatophilaceae</taxon>
        <taxon>Modestobacter</taxon>
    </lineage>
</organism>
<evidence type="ECO:0000259" key="5">
    <source>
        <dbReference type="PROSITE" id="PS50853"/>
    </source>
</evidence>
<gene>
    <name evidence="7" type="ORF">G3R41_20365</name>
    <name evidence="6" type="ORF">GCU67_19650</name>
</gene>
<dbReference type="EMBL" id="JAAGWB010000066">
    <property type="protein sequence ID" value="NEN53263.1"/>
    <property type="molecule type" value="Genomic_DNA"/>
</dbReference>
<evidence type="ECO:0000256" key="1">
    <source>
        <dbReference type="ARBA" id="ARBA00023295"/>
    </source>
</evidence>
<feature type="transmembrane region" description="Helical" evidence="4">
    <location>
        <begin position="583"/>
        <end position="611"/>
    </location>
</feature>
<keyword evidence="4" id="KW-1133">Transmembrane helix</keyword>
<dbReference type="Proteomes" id="UP000471152">
    <property type="component" value="Unassembled WGS sequence"/>
</dbReference>
<dbReference type="Proteomes" id="UP000468828">
    <property type="component" value="Unassembled WGS sequence"/>
</dbReference>
<dbReference type="AlphaFoldDB" id="A0A6P0EZK0"/>
<feature type="region of interest" description="Disordered" evidence="3">
    <location>
        <begin position="163"/>
        <end position="188"/>
    </location>
</feature>
<dbReference type="RefSeq" id="WP_163613061.1">
    <property type="nucleotide sequence ID" value="NZ_JAAGWB010000066.1"/>
</dbReference>
<dbReference type="CDD" id="cd00063">
    <property type="entry name" value="FN3"/>
    <property type="match status" value="1"/>
</dbReference>
<evidence type="ECO:0000313" key="8">
    <source>
        <dbReference type="Proteomes" id="UP000468828"/>
    </source>
</evidence>